<evidence type="ECO:0000313" key="2">
    <source>
        <dbReference type="EMBL" id="EDY15934.1"/>
    </source>
</evidence>
<evidence type="ECO:0000313" key="3">
    <source>
        <dbReference type="Proteomes" id="UP000005824"/>
    </source>
</evidence>
<feature type="transmembrane region" description="Helical" evidence="1">
    <location>
        <begin position="12"/>
        <end position="37"/>
    </location>
</feature>
<proteinExistence type="predicted"/>
<dbReference type="EMBL" id="ABVL01000046">
    <property type="protein sequence ID" value="EDY15934.1"/>
    <property type="molecule type" value="Genomic_DNA"/>
</dbReference>
<keyword evidence="1" id="KW-0812">Transmembrane</keyword>
<protein>
    <submittedName>
        <fullName evidence="2">Uncharacterized protein</fullName>
    </submittedName>
</protein>
<dbReference type="InParanoid" id="B4DCA4"/>
<organism evidence="2 3">
    <name type="scientific">Chthoniobacter flavus Ellin428</name>
    <dbReference type="NCBI Taxonomy" id="497964"/>
    <lineage>
        <taxon>Bacteria</taxon>
        <taxon>Pseudomonadati</taxon>
        <taxon>Verrucomicrobiota</taxon>
        <taxon>Spartobacteria</taxon>
        <taxon>Chthoniobacterales</taxon>
        <taxon>Chthoniobacteraceae</taxon>
        <taxon>Chthoniobacter</taxon>
    </lineage>
</organism>
<keyword evidence="1" id="KW-1133">Transmembrane helix</keyword>
<dbReference type="Proteomes" id="UP000005824">
    <property type="component" value="Unassembled WGS sequence"/>
</dbReference>
<evidence type="ECO:0000256" key="1">
    <source>
        <dbReference type="SAM" id="Phobius"/>
    </source>
</evidence>
<reference evidence="2 3" key="1">
    <citation type="journal article" date="2011" name="J. Bacteriol.">
        <title>Genome sequence of Chthoniobacter flavus Ellin428, an aerobic heterotrophic soil bacterium.</title>
        <authorList>
            <person name="Kant R."/>
            <person name="van Passel M.W."/>
            <person name="Palva A."/>
            <person name="Lucas S."/>
            <person name="Lapidus A."/>
            <person name="Glavina Del Rio T."/>
            <person name="Dalin E."/>
            <person name="Tice H."/>
            <person name="Bruce D."/>
            <person name="Goodwin L."/>
            <person name="Pitluck S."/>
            <person name="Larimer F.W."/>
            <person name="Land M.L."/>
            <person name="Hauser L."/>
            <person name="Sangwan P."/>
            <person name="de Vos W.M."/>
            <person name="Janssen P.H."/>
            <person name="Smidt H."/>
        </authorList>
    </citation>
    <scope>NUCLEOTIDE SEQUENCE [LARGE SCALE GENOMIC DNA]</scope>
    <source>
        <strain evidence="2 3">Ellin428</strain>
    </source>
</reference>
<name>B4DCA4_9BACT</name>
<accession>B4DCA4</accession>
<keyword evidence="3" id="KW-1185">Reference proteome</keyword>
<sequence length="44" mass="4608">MFPHVSGSESMAWAIACMCAAMVAAPAVMGIGVAYFMSKQAPRE</sequence>
<gene>
    <name evidence="2" type="ORF">CfE428DRAFT_6545</name>
</gene>
<keyword evidence="1" id="KW-0472">Membrane</keyword>
<comment type="caution">
    <text evidence="2">The sequence shown here is derived from an EMBL/GenBank/DDBJ whole genome shotgun (WGS) entry which is preliminary data.</text>
</comment>
<dbReference type="AlphaFoldDB" id="B4DCA4"/>